<dbReference type="EC" id="2.7.1.30" evidence="11"/>
<feature type="binding site" evidence="11">
    <location>
        <position position="410"/>
    </location>
    <ligand>
        <name>ATP</name>
        <dbReference type="ChEBI" id="CHEBI:30616"/>
    </ligand>
</feature>
<feature type="binding site" evidence="11">
    <location>
        <position position="133"/>
    </location>
    <ligand>
        <name>glycerol</name>
        <dbReference type="ChEBI" id="CHEBI:17754"/>
    </ligand>
</feature>
<evidence type="ECO:0000256" key="8">
    <source>
        <dbReference type="ARBA" id="ARBA00052101"/>
    </source>
</evidence>
<feature type="binding site" evidence="11">
    <location>
        <position position="265"/>
    </location>
    <ligand>
        <name>ADP</name>
        <dbReference type="ChEBI" id="CHEBI:456216"/>
    </ligand>
</feature>
<evidence type="ECO:0000259" key="14">
    <source>
        <dbReference type="Pfam" id="PF02782"/>
    </source>
</evidence>
<keyword evidence="6 11" id="KW-0319">Glycerol metabolism</keyword>
<dbReference type="PROSITE" id="PS00445">
    <property type="entry name" value="FGGY_KINASES_2"/>
    <property type="match status" value="1"/>
</dbReference>
<dbReference type="SUPFAM" id="SSF53067">
    <property type="entry name" value="Actin-like ATPase domain"/>
    <property type="match status" value="2"/>
</dbReference>
<protein>
    <recommendedName>
        <fullName evidence="11">Glycerol kinase</fullName>
        <ecNumber evidence="11">2.7.1.30</ecNumber>
    </recommendedName>
    <alternativeName>
        <fullName evidence="11">ATP:glycerol 3-phosphotransferase</fullName>
    </alternativeName>
    <alternativeName>
        <fullName evidence="11">Glycerokinase</fullName>
        <shortName evidence="11">GK</shortName>
    </alternativeName>
</protein>
<dbReference type="PANTHER" id="PTHR10196">
    <property type="entry name" value="SUGAR KINASE"/>
    <property type="match status" value="1"/>
</dbReference>
<dbReference type="FunFam" id="3.30.420.40:FF:000007">
    <property type="entry name" value="Glycerol kinase"/>
    <property type="match status" value="1"/>
</dbReference>
<feature type="binding site" evidence="11">
    <location>
        <position position="410"/>
    </location>
    <ligand>
        <name>ADP</name>
        <dbReference type="ChEBI" id="CHEBI:456216"/>
    </ligand>
</feature>
<evidence type="ECO:0000259" key="13">
    <source>
        <dbReference type="Pfam" id="PF00370"/>
    </source>
</evidence>
<evidence type="ECO:0000256" key="5">
    <source>
        <dbReference type="ARBA" id="ARBA00022777"/>
    </source>
</evidence>
<sequence>MGKYYLGLDQGTTGTTAMIFDESWNPVARGYKEHTQYYPQPGWVEHDPMEIWKSCLDTIDQAVQQAGIHAEELSCMGLDNQGETVMLWDKISGIPVYNAIVWQDRRTASEADKLAEKHQDMIREKTGLVIDAYFSATKIKWILDHVPGVQEKLAQGRLVAGTLDTWMIWKLTHGKVFVTDQTTASRTMLFNIHTGEWDQEILDAAGIPREILPEVKDSAYIYGYTDPLDFFGASIPISGSVVDQQAALFGQACFQKGMIKTTYGTGSFMYMNTGDQLVYSKNGLNTAIAWGLNGGKLDYALDADIYIAGAAVQWLRDKLKIIAHAAETEEIAKSVPDTGGVYFVPAFAGLAAPHWDQYARGTIVGITGGTTREQLVRATLESIAYQVKDNLDVMEKDSGIKVEVMRVDGGATANDFLMQFQADILGIPVEVPEITDTTALGAAYLAAYGINEFSSFDELSGKWKLHKRFEPNMSEERRQELMRQWHRAVKRALAWAETDKEEV</sequence>
<keyword evidence="5 11" id="KW-0418">Kinase</keyword>
<dbReference type="InterPro" id="IPR018485">
    <property type="entry name" value="FGGY_C"/>
</dbReference>
<feature type="binding site" evidence="11">
    <location>
        <position position="83"/>
    </location>
    <ligand>
        <name>glycerol</name>
        <dbReference type="ChEBI" id="CHEBI:17754"/>
    </ligand>
</feature>
<dbReference type="InterPro" id="IPR043129">
    <property type="entry name" value="ATPase_NBD"/>
</dbReference>
<evidence type="ECO:0000313" key="16">
    <source>
        <dbReference type="Proteomes" id="UP001241537"/>
    </source>
</evidence>
<comment type="caution">
    <text evidence="11">Lacks conserved residue(s) required for the propagation of feature annotation.</text>
</comment>
<dbReference type="GO" id="GO:0004370">
    <property type="term" value="F:glycerol kinase activity"/>
    <property type="evidence" value="ECO:0007669"/>
    <property type="project" value="UniProtKB-UniRule"/>
</dbReference>
<dbReference type="EMBL" id="JAUSTO010000005">
    <property type="protein sequence ID" value="MDQ0152368.1"/>
    <property type="molecule type" value="Genomic_DNA"/>
</dbReference>
<evidence type="ECO:0000313" key="15">
    <source>
        <dbReference type="EMBL" id="MDQ0152368.1"/>
    </source>
</evidence>
<evidence type="ECO:0000256" key="9">
    <source>
        <dbReference type="ARBA" id="ARBA00054633"/>
    </source>
</evidence>
<keyword evidence="4 11" id="KW-0547">Nucleotide-binding</keyword>
<feature type="binding site" evidence="11">
    <location>
        <position position="309"/>
    </location>
    <ligand>
        <name>ADP</name>
        <dbReference type="ChEBI" id="CHEBI:456216"/>
    </ligand>
</feature>
<keyword evidence="3 11" id="KW-0808">Transferase</keyword>
<dbReference type="PROSITE" id="PS00933">
    <property type="entry name" value="FGGY_KINASES_1"/>
    <property type="match status" value="1"/>
</dbReference>
<name>A0AAE3V9W5_9FIRM</name>
<dbReference type="GO" id="GO:0019563">
    <property type="term" value="P:glycerol catabolic process"/>
    <property type="evidence" value="ECO:0007669"/>
    <property type="project" value="UniProtKB-UniRule"/>
</dbReference>
<feature type="domain" description="Carbohydrate kinase FGGY N-terminal" evidence="13">
    <location>
        <begin position="4"/>
        <end position="250"/>
    </location>
</feature>
<dbReference type="AlphaFoldDB" id="A0AAE3V9W5"/>
<evidence type="ECO:0000256" key="2">
    <source>
        <dbReference type="ARBA" id="ARBA00009156"/>
    </source>
</evidence>
<dbReference type="Pfam" id="PF02782">
    <property type="entry name" value="FGGY_C"/>
    <property type="match status" value="1"/>
</dbReference>
<evidence type="ECO:0000256" key="1">
    <source>
        <dbReference type="ARBA" id="ARBA00005190"/>
    </source>
</evidence>
<feature type="binding site" evidence="11">
    <location>
        <position position="12"/>
    </location>
    <ligand>
        <name>ATP</name>
        <dbReference type="ChEBI" id="CHEBI:30616"/>
    </ligand>
</feature>
<evidence type="ECO:0000256" key="10">
    <source>
        <dbReference type="ARBA" id="ARBA00063665"/>
    </source>
</evidence>
<keyword evidence="7 11" id="KW-0067">ATP-binding</keyword>
<accession>A0AAE3V9W5</accession>
<evidence type="ECO:0000256" key="7">
    <source>
        <dbReference type="ARBA" id="ARBA00022840"/>
    </source>
</evidence>
<proteinExistence type="inferred from homology"/>
<evidence type="ECO:0000256" key="3">
    <source>
        <dbReference type="ARBA" id="ARBA00022679"/>
    </source>
</evidence>
<dbReference type="PANTHER" id="PTHR10196:SF69">
    <property type="entry name" value="GLYCEROL KINASE"/>
    <property type="match status" value="1"/>
</dbReference>
<feature type="binding site" evidence="11">
    <location>
        <position position="133"/>
    </location>
    <ligand>
        <name>sn-glycerol 3-phosphate</name>
        <dbReference type="ChEBI" id="CHEBI:57597"/>
    </ligand>
</feature>
<dbReference type="NCBIfam" id="TIGR01311">
    <property type="entry name" value="glycerol_kin"/>
    <property type="match status" value="1"/>
</dbReference>
<feature type="binding site" evidence="11">
    <location>
        <position position="414"/>
    </location>
    <ligand>
        <name>ADP</name>
        <dbReference type="ChEBI" id="CHEBI:456216"/>
    </ligand>
</feature>
<dbReference type="GO" id="GO:0006072">
    <property type="term" value="P:glycerol-3-phosphate metabolic process"/>
    <property type="evidence" value="ECO:0007669"/>
    <property type="project" value="InterPro"/>
</dbReference>
<comment type="catalytic activity">
    <reaction evidence="8 11">
        <text>glycerol + ATP = sn-glycerol 3-phosphate + ADP + H(+)</text>
        <dbReference type="Rhea" id="RHEA:21644"/>
        <dbReference type="ChEBI" id="CHEBI:15378"/>
        <dbReference type="ChEBI" id="CHEBI:17754"/>
        <dbReference type="ChEBI" id="CHEBI:30616"/>
        <dbReference type="ChEBI" id="CHEBI:57597"/>
        <dbReference type="ChEBI" id="CHEBI:456216"/>
        <dbReference type="EC" id="2.7.1.30"/>
    </reaction>
</comment>
<evidence type="ECO:0000256" key="6">
    <source>
        <dbReference type="ARBA" id="ARBA00022798"/>
    </source>
</evidence>
<organism evidence="15 16">
    <name type="scientific">Moryella indoligenes</name>
    <dbReference type="NCBI Taxonomy" id="371674"/>
    <lineage>
        <taxon>Bacteria</taxon>
        <taxon>Bacillati</taxon>
        <taxon>Bacillota</taxon>
        <taxon>Clostridia</taxon>
        <taxon>Lachnospirales</taxon>
        <taxon>Lachnospiraceae</taxon>
        <taxon>Moryella</taxon>
    </lineage>
</organism>
<reference evidence="15" key="1">
    <citation type="submission" date="2023-07" db="EMBL/GenBank/DDBJ databases">
        <title>Genomic Encyclopedia of Type Strains, Phase IV (KMG-IV): sequencing the most valuable type-strain genomes for metagenomic binning, comparative biology and taxonomic classification.</title>
        <authorList>
            <person name="Goeker M."/>
        </authorList>
    </citation>
    <scope>NUCLEOTIDE SEQUENCE</scope>
    <source>
        <strain evidence="15">DSM 19659</strain>
    </source>
</reference>
<feature type="binding site" evidence="11">
    <location>
        <position position="243"/>
    </location>
    <ligand>
        <name>sn-glycerol 3-phosphate</name>
        <dbReference type="ChEBI" id="CHEBI:57597"/>
    </ligand>
</feature>
<feature type="binding site" evidence="11">
    <location>
        <position position="12"/>
    </location>
    <ligand>
        <name>ADP</name>
        <dbReference type="ChEBI" id="CHEBI:456216"/>
    </ligand>
</feature>
<dbReference type="InterPro" id="IPR018484">
    <property type="entry name" value="FGGY_N"/>
</dbReference>
<dbReference type="FunFam" id="3.30.420.40:FF:000008">
    <property type="entry name" value="Glycerol kinase"/>
    <property type="match status" value="1"/>
</dbReference>
<feature type="binding site" evidence="11">
    <location>
        <position position="243"/>
    </location>
    <ligand>
        <name>glycerol</name>
        <dbReference type="ChEBI" id="CHEBI:17754"/>
    </ligand>
</feature>
<comment type="pathway">
    <text evidence="1 11">Polyol metabolism; glycerol degradation via glycerol kinase pathway; sn-glycerol 3-phosphate from glycerol: step 1/1.</text>
</comment>
<dbReference type="PIRSF" id="PIRSF000538">
    <property type="entry name" value="GlpK"/>
    <property type="match status" value="1"/>
</dbReference>
<dbReference type="Proteomes" id="UP001241537">
    <property type="component" value="Unassembled WGS sequence"/>
</dbReference>
<feature type="binding site" evidence="11">
    <location>
        <position position="313"/>
    </location>
    <ligand>
        <name>ATP</name>
        <dbReference type="ChEBI" id="CHEBI:30616"/>
    </ligand>
</feature>
<feature type="binding site" evidence="11">
    <location>
        <position position="309"/>
    </location>
    <ligand>
        <name>ATP</name>
        <dbReference type="ChEBI" id="CHEBI:30616"/>
    </ligand>
</feature>
<dbReference type="GO" id="GO:0005829">
    <property type="term" value="C:cytosol"/>
    <property type="evidence" value="ECO:0007669"/>
    <property type="project" value="TreeGrafter"/>
</dbReference>
<feature type="binding site" evidence="11">
    <location>
        <position position="244"/>
    </location>
    <ligand>
        <name>glycerol</name>
        <dbReference type="ChEBI" id="CHEBI:17754"/>
    </ligand>
</feature>
<evidence type="ECO:0000256" key="4">
    <source>
        <dbReference type="ARBA" id="ARBA00022741"/>
    </source>
</evidence>
<comment type="activity regulation">
    <text evidence="11">Activated by phosphorylation and inhibited by fructose 1,6-bisphosphate (FBP).</text>
</comment>
<dbReference type="InterPro" id="IPR000577">
    <property type="entry name" value="Carb_kinase_FGGY"/>
</dbReference>
<evidence type="ECO:0000256" key="11">
    <source>
        <dbReference type="HAMAP-Rule" id="MF_00186"/>
    </source>
</evidence>
<dbReference type="InterPro" id="IPR018483">
    <property type="entry name" value="Carb_kinase_FGGY_CS"/>
</dbReference>
<dbReference type="HAMAP" id="MF_00186">
    <property type="entry name" value="Glycerol_kin"/>
    <property type="match status" value="1"/>
</dbReference>
<comment type="function">
    <text evidence="9 11">Key enzyme in the regulation of glycerol uptake and metabolism. Catalyzes the phosphorylation of glycerol to yield sn-glycerol 3-phosphate.</text>
</comment>
<keyword evidence="16" id="KW-1185">Reference proteome</keyword>
<feature type="domain" description="Carbohydrate kinase FGGY C-terminal" evidence="14">
    <location>
        <begin position="261"/>
        <end position="449"/>
    </location>
</feature>
<dbReference type="Pfam" id="PF00370">
    <property type="entry name" value="FGGY_N"/>
    <property type="match status" value="1"/>
</dbReference>
<comment type="subunit">
    <text evidence="10 11">Homotetramer and homodimer (in equilibrium).</text>
</comment>
<dbReference type="NCBIfam" id="NF000756">
    <property type="entry name" value="PRK00047.1"/>
    <property type="match status" value="1"/>
</dbReference>
<comment type="similarity">
    <text evidence="2 11 12">Belongs to the FGGY kinase family.</text>
</comment>
<feature type="binding site" evidence="11">
    <location>
        <position position="83"/>
    </location>
    <ligand>
        <name>sn-glycerol 3-phosphate</name>
        <dbReference type="ChEBI" id="CHEBI:57597"/>
    </ligand>
</feature>
<gene>
    <name evidence="11" type="primary">glpK</name>
    <name evidence="15" type="ORF">J2S20_001057</name>
</gene>
<evidence type="ECO:0000256" key="12">
    <source>
        <dbReference type="RuleBase" id="RU003733"/>
    </source>
</evidence>
<feature type="binding site" evidence="11">
    <location>
        <position position="265"/>
    </location>
    <ligand>
        <name>ATP</name>
        <dbReference type="ChEBI" id="CHEBI:30616"/>
    </ligand>
</feature>
<dbReference type="RefSeq" id="WP_174901022.1">
    <property type="nucleotide sequence ID" value="NZ_JAUSTO010000005.1"/>
</dbReference>
<feature type="binding site" evidence="11">
    <location>
        <position position="12"/>
    </location>
    <ligand>
        <name>sn-glycerol 3-phosphate</name>
        <dbReference type="ChEBI" id="CHEBI:57597"/>
    </ligand>
</feature>
<feature type="binding site" evidence="11">
    <location>
        <position position="13"/>
    </location>
    <ligand>
        <name>ATP</name>
        <dbReference type="ChEBI" id="CHEBI:30616"/>
    </ligand>
</feature>
<dbReference type="Gene3D" id="3.30.420.40">
    <property type="match status" value="2"/>
</dbReference>
<comment type="caution">
    <text evidence="15">The sequence shown here is derived from an EMBL/GenBank/DDBJ whole genome shotgun (WGS) entry which is preliminary data.</text>
</comment>
<dbReference type="CDD" id="cd07769">
    <property type="entry name" value="ASKHA_NBD_FGGY_GK"/>
    <property type="match status" value="1"/>
</dbReference>
<dbReference type="GO" id="GO:0005524">
    <property type="term" value="F:ATP binding"/>
    <property type="evidence" value="ECO:0007669"/>
    <property type="project" value="UniProtKB-UniRule"/>
</dbReference>
<dbReference type="InterPro" id="IPR005999">
    <property type="entry name" value="Glycerol_kin"/>
</dbReference>